<evidence type="ECO:0000313" key="2">
    <source>
        <dbReference type="EMBL" id="CAA9508853.1"/>
    </source>
</evidence>
<gene>
    <name evidence="2" type="ORF">AVDCRST_MAG45-1771</name>
</gene>
<accession>A0A6J4SY53</accession>
<dbReference type="EC" id="2.5.1.-" evidence="2"/>
<feature type="compositionally biased region" description="Basic residues" evidence="1">
    <location>
        <begin position="154"/>
        <end position="164"/>
    </location>
</feature>
<evidence type="ECO:0000256" key="1">
    <source>
        <dbReference type="SAM" id="MobiDB-lite"/>
    </source>
</evidence>
<organism evidence="2">
    <name type="scientific">uncultured Solirubrobacterales bacterium</name>
    <dbReference type="NCBI Taxonomy" id="768556"/>
    <lineage>
        <taxon>Bacteria</taxon>
        <taxon>Bacillati</taxon>
        <taxon>Actinomycetota</taxon>
        <taxon>Thermoleophilia</taxon>
        <taxon>Solirubrobacterales</taxon>
        <taxon>environmental samples</taxon>
    </lineage>
</organism>
<keyword evidence="2" id="KW-0808">Transferase</keyword>
<feature type="non-terminal residue" evidence="2">
    <location>
        <position position="1"/>
    </location>
</feature>
<feature type="compositionally biased region" description="Basic residues" evidence="1">
    <location>
        <begin position="131"/>
        <end position="143"/>
    </location>
</feature>
<feature type="compositionally biased region" description="Basic and acidic residues" evidence="1">
    <location>
        <begin position="85"/>
        <end position="94"/>
    </location>
</feature>
<dbReference type="GO" id="GO:0016740">
    <property type="term" value="F:transferase activity"/>
    <property type="evidence" value="ECO:0007669"/>
    <property type="project" value="UniProtKB-KW"/>
</dbReference>
<name>A0A6J4SY53_9ACTN</name>
<feature type="region of interest" description="Disordered" evidence="1">
    <location>
        <begin position="1"/>
        <end position="183"/>
    </location>
</feature>
<dbReference type="AlphaFoldDB" id="A0A6J4SY53"/>
<feature type="region of interest" description="Disordered" evidence="1">
    <location>
        <begin position="205"/>
        <end position="278"/>
    </location>
</feature>
<feature type="compositionally biased region" description="Basic and acidic residues" evidence="1">
    <location>
        <begin position="9"/>
        <end position="32"/>
    </location>
</feature>
<reference evidence="2" key="1">
    <citation type="submission" date="2020-02" db="EMBL/GenBank/DDBJ databases">
        <authorList>
            <person name="Meier V. D."/>
        </authorList>
    </citation>
    <scope>NUCLEOTIDE SEQUENCE</scope>
    <source>
        <strain evidence="2">AVDCRST_MAG45</strain>
    </source>
</reference>
<feature type="compositionally biased region" description="Basic residues" evidence="1">
    <location>
        <begin position="57"/>
        <end position="73"/>
    </location>
</feature>
<feature type="compositionally biased region" description="Low complexity" evidence="1">
    <location>
        <begin position="267"/>
        <end position="278"/>
    </location>
</feature>
<feature type="non-terminal residue" evidence="2">
    <location>
        <position position="307"/>
    </location>
</feature>
<protein>
    <submittedName>
        <fullName evidence="2">Heme O synthase, protoheme IX farnesyltransferase COX10-CtaB</fullName>
        <ecNumber evidence="2">2.5.1.-</ecNumber>
    </submittedName>
</protein>
<proteinExistence type="predicted"/>
<dbReference type="EMBL" id="CADCVU010000151">
    <property type="protein sequence ID" value="CAA9508853.1"/>
    <property type="molecule type" value="Genomic_DNA"/>
</dbReference>
<sequence>GRPSRGRRERLDRHRDPLARPDCGRRPAHPDQAKGPVAPALHHRHDDARGRGALARSRARHLPGRSAVGRRRGRDQPLPRPRPRRDHEPHERPARALGSHPRPGGPGLRGHARGRVVRPARDRGQPARRGPVARRARGLRGRVHGVAQAPHAPEHRHRRSRRRGASAGGVGRGHRLGRGRGDLPLRGRLLLDAAALLGAVAAHEGRVRPRRGSHAAGGPRRVRDPLADPALHPRARGLDGGSAAVRTGAGPGDGVRERRGGARRRLCGPGRAAAPARRPGIGAADLPVLAGLPGAAVRGAGGRRAVL</sequence>